<dbReference type="Gene3D" id="3.30.1520.10">
    <property type="entry name" value="Phox-like domain"/>
    <property type="match status" value="1"/>
</dbReference>
<sequence length="999" mass="115141">MPRTLDPTEEHYLKRELLKYQLDREFAALNNQYALRKFGFPFSNEDPRAKRSSMKRALKHAKSSVSPRSSTNKSSLEEKSDSSSVALQVETEFPMLSYVLQRFVIPFPLLSKDLASDESFWQEKVQVFFEHFMELGFSDSYNREESTKRKKISTKLSKALLLLFNSGIGTSQETEYYCQDKFMLKQNGAKKSTVIEQFTMPSRENLQYLMATEPIFIGGWDLNIVAVVHETDLFPERKKVASPKGTPLSPRWMKSTFSMASSSAALFSKLNIMDSGDSAKSSKNPHYFILRASRESESKQQYYTAKSYEDFKQLSHSLKTDFPGKRLARLPHRTKKSVQAVATSDVPYTPKERIISTFPDDVTQSNSTGDIDRTDSAENSDEDEDTEAMEEFHDAWEFRDSKLLCERMRTSLRQYLRTLCSDKEIASSSILSRFFTVSPIKYEMLSREIREDIAQRNLVDVRNLEIQVKFQKLALEKSLKLQESMKEFKTSLLRDEGYLLGLMQELKVKTRMRDLSPLLLSFVEWCKIYVSSTIYQMFLGNDGGYEFFNQVKKLHRLMPYGVMAQILKLTNPMGIMKAMIDLFMAQPFGSQSLLQTMFATVLSDDLRNQEKVIQELETKIIEVSALNLEIIKCLKAVIFENDDGAIMDMQSAQEESETTKTPISLVILLRKAESGSISHEVVGEVIESYAAWKSKQDNLDENHPDGPKDEGALFSRIKELLHLYIRERDKKLMKKLWQDPELSQLLKSIMALLYEPMVRIFKVARVDIALKNFEKFMNDLIKLIDSFLEGQLGASTRFNVVESINDLVTKHEDSFLEFIHDVYVHDTEGIFEGFVTWIVDVVKFLQQSKYGSADGRIDFDCLLQSSDIEVSLLINQLDNVIEKKQIARKAYSKLLDKKRKKDDVKINRHATKVLEEKWKQLNSFVMPSNTETLGLQDGDLVDLDLDVADYEALFDDNEKDLEEEYQILLNRKVDESEIMRFGTQVFEGELRKMLSPAHV</sequence>
<dbReference type="PROSITE" id="PS50195">
    <property type="entry name" value="PX"/>
    <property type="match status" value="1"/>
</dbReference>
<evidence type="ECO:0000256" key="2">
    <source>
        <dbReference type="SAM" id="MobiDB-lite"/>
    </source>
</evidence>
<evidence type="ECO:0000313" key="4">
    <source>
        <dbReference type="EMBL" id="QLL31313.1"/>
    </source>
</evidence>
<feature type="domain" description="PX" evidence="3">
    <location>
        <begin position="266"/>
        <end position="442"/>
    </location>
</feature>
<feature type="coiled-coil region" evidence="1">
    <location>
        <begin position="599"/>
        <end position="626"/>
    </location>
</feature>
<dbReference type="PANTHER" id="PTHR47185">
    <property type="entry name" value="PX DOMAIN-CONTAINING PROTEIN YPR097W"/>
    <property type="match status" value="1"/>
</dbReference>
<dbReference type="Pfam" id="PF00787">
    <property type="entry name" value="PX"/>
    <property type="match status" value="1"/>
</dbReference>
<feature type="compositionally biased region" description="Polar residues" evidence="2">
    <location>
        <begin position="63"/>
        <end position="72"/>
    </location>
</feature>
<organism evidence="4 5">
    <name type="scientific">Torulaspora globosa</name>
    <dbReference type="NCBI Taxonomy" id="48254"/>
    <lineage>
        <taxon>Eukaryota</taxon>
        <taxon>Fungi</taxon>
        <taxon>Dikarya</taxon>
        <taxon>Ascomycota</taxon>
        <taxon>Saccharomycotina</taxon>
        <taxon>Saccharomycetes</taxon>
        <taxon>Saccharomycetales</taxon>
        <taxon>Saccharomycetaceae</taxon>
        <taxon>Torulaspora</taxon>
    </lineage>
</organism>
<dbReference type="RefSeq" id="XP_037137988.1">
    <property type="nucleotide sequence ID" value="XM_037282093.1"/>
</dbReference>
<dbReference type="Pfam" id="PF12828">
    <property type="entry name" value="PXB"/>
    <property type="match status" value="1"/>
</dbReference>
<dbReference type="GO" id="GO:0035091">
    <property type="term" value="F:phosphatidylinositol binding"/>
    <property type="evidence" value="ECO:0007669"/>
    <property type="project" value="InterPro"/>
</dbReference>
<dbReference type="Proteomes" id="UP000515788">
    <property type="component" value="Chromosome 2"/>
</dbReference>
<reference evidence="4 5" key="1">
    <citation type="submission" date="2020-06" db="EMBL/GenBank/DDBJ databases">
        <title>The yeast mating-type switching endonuclease HO is a domesticated member of an unorthodox homing genetic element family.</title>
        <authorList>
            <person name="Coughlan A.Y."/>
            <person name="Lombardi L."/>
            <person name="Braun-Galleani S."/>
            <person name="Martos A.R."/>
            <person name="Galeote V."/>
            <person name="Bigey F."/>
            <person name="Dequin S."/>
            <person name="Byrne K.P."/>
            <person name="Wolfe K.H."/>
        </authorList>
    </citation>
    <scope>NUCLEOTIDE SEQUENCE [LARGE SCALE GENOMIC DNA]</scope>
    <source>
        <strain evidence="4 5">CBS764</strain>
    </source>
</reference>
<proteinExistence type="predicted"/>
<dbReference type="Pfam" id="PF12825">
    <property type="entry name" value="DUF3818"/>
    <property type="match status" value="1"/>
</dbReference>
<dbReference type="CDD" id="cd06869">
    <property type="entry name" value="PX_UP2_fungi"/>
    <property type="match status" value="1"/>
</dbReference>
<protein>
    <recommendedName>
        <fullName evidence="3">PX domain-containing protein</fullName>
    </recommendedName>
</protein>
<feature type="region of interest" description="Disordered" evidence="2">
    <location>
        <begin position="353"/>
        <end position="385"/>
    </location>
</feature>
<dbReference type="InterPro" id="IPR001683">
    <property type="entry name" value="PX_dom"/>
</dbReference>
<dbReference type="InterPro" id="IPR047168">
    <property type="entry name" value="LEC1-like"/>
</dbReference>
<keyword evidence="5" id="KW-1185">Reference proteome</keyword>
<dbReference type="PANTHER" id="PTHR47185:SF1">
    <property type="entry name" value="PX DOMAIN-CONTAINING PROTEIN YPR097W"/>
    <property type="match status" value="1"/>
</dbReference>
<dbReference type="OrthoDB" id="2117459at2759"/>
<evidence type="ECO:0000259" key="3">
    <source>
        <dbReference type="PROSITE" id="PS50195"/>
    </source>
</evidence>
<name>A0A7G3ZCS7_9SACH</name>
<dbReference type="InterPro" id="IPR024555">
    <property type="entry name" value="PX-associated"/>
</dbReference>
<feature type="region of interest" description="Disordered" evidence="2">
    <location>
        <begin position="51"/>
        <end position="81"/>
    </location>
</feature>
<evidence type="ECO:0000256" key="1">
    <source>
        <dbReference type="SAM" id="Coils"/>
    </source>
</evidence>
<keyword evidence="1" id="KW-0175">Coiled coil</keyword>
<dbReference type="KEGG" id="tgb:HG536_0B01760"/>
<dbReference type="InterPro" id="IPR024554">
    <property type="entry name" value="LEC1-like_C"/>
</dbReference>
<feature type="compositionally biased region" description="Basic residues" evidence="2">
    <location>
        <begin position="51"/>
        <end position="62"/>
    </location>
</feature>
<dbReference type="InterPro" id="IPR036871">
    <property type="entry name" value="PX_dom_sf"/>
</dbReference>
<dbReference type="GeneID" id="59324432"/>
<dbReference type="AlphaFoldDB" id="A0A7G3ZCS7"/>
<dbReference type="SMART" id="SM00312">
    <property type="entry name" value="PX"/>
    <property type="match status" value="1"/>
</dbReference>
<dbReference type="EMBL" id="CP059247">
    <property type="protein sequence ID" value="QLL31313.1"/>
    <property type="molecule type" value="Genomic_DNA"/>
</dbReference>
<evidence type="ECO:0000313" key="5">
    <source>
        <dbReference type="Proteomes" id="UP000515788"/>
    </source>
</evidence>
<dbReference type="SUPFAM" id="SSF64268">
    <property type="entry name" value="PX domain"/>
    <property type="match status" value="1"/>
</dbReference>
<accession>A0A7G3ZCS7</accession>
<gene>
    <name evidence="4" type="ORF">HG536_0B01760</name>
</gene>